<evidence type="ECO:0000313" key="2">
    <source>
        <dbReference type="Proteomes" id="UP001177021"/>
    </source>
</evidence>
<accession>A0ACB0JSJ9</accession>
<dbReference type="Proteomes" id="UP001177021">
    <property type="component" value="Unassembled WGS sequence"/>
</dbReference>
<organism evidence="1 2">
    <name type="scientific">Trifolium pratense</name>
    <name type="common">Red clover</name>
    <dbReference type="NCBI Taxonomy" id="57577"/>
    <lineage>
        <taxon>Eukaryota</taxon>
        <taxon>Viridiplantae</taxon>
        <taxon>Streptophyta</taxon>
        <taxon>Embryophyta</taxon>
        <taxon>Tracheophyta</taxon>
        <taxon>Spermatophyta</taxon>
        <taxon>Magnoliopsida</taxon>
        <taxon>eudicotyledons</taxon>
        <taxon>Gunneridae</taxon>
        <taxon>Pentapetalae</taxon>
        <taxon>rosids</taxon>
        <taxon>fabids</taxon>
        <taxon>Fabales</taxon>
        <taxon>Fabaceae</taxon>
        <taxon>Papilionoideae</taxon>
        <taxon>50 kb inversion clade</taxon>
        <taxon>NPAAA clade</taxon>
        <taxon>Hologalegina</taxon>
        <taxon>IRL clade</taxon>
        <taxon>Trifolieae</taxon>
        <taxon>Trifolium</taxon>
    </lineage>
</organism>
<evidence type="ECO:0000313" key="1">
    <source>
        <dbReference type="EMBL" id="CAJ2646734.1"/>
    </source>
</evidence>
<protein>
    <submittedName>
        <fullName evidence="1">Uncharacterized protein</fullName>
    </submittedName>
</protein>
<name>A0ACB0JSJ9_TRIPR</name>
<gene>
    <name evidence="1" type="ORF">MILVUS5_LOCUS15389</name>
</gene>
<reference evidence="1" key="1">
    <citation type="submission" date="2023-10" db="EMBL/GenBank/DDBJ databases">
        <authorList>
            <person name="Rodriguez Cubillos JULIANA M."/>
            <person name="De Vega J."/>
        </authorList>
    </citation>
    <scope>NUCLEOTIDE SEQUENCE</scope>
</reference>
<sequence length="116" mass="12710">MPNHRLKFKLGVPVMLLRNLDISIGLCNDTRLIVTKLGATFIGAEVVNGPHNGEKVSIHRMTLEPPSSACIIFQRRQFPLCVCFAMTINKSQGQTLSNVGVYLPIPVRVGTGQARP</sequence>
<proteinExistence type="predicted"/>
<keyword evidence="2" id="KW-1185">Reference proteome</keyword>
<dbReference type="EMBL" id="CASHSV030000109">
    <property type="protein sequence ID" value="CAJ2646734.1"/>
    <property type="molecule type" value="Genomic_DNA"/>
</dbReference>
<comment type="caution">
    <text evidence="1">The sequence shown here is derived from an EMBL/GenBank/DDBJ whole genome shotgun (WGS) entry which is preliminary data.</text>
</comment>